<name>A0A5C5ZS12_9BACT</name>
<evidence type="ECO:0000313" key="5">
    <source>
        <dbReference type="Proteomes" id="UP000315440"/>
    </source>
</evidence>
<dbReference type="InterPro" id="IPR019734">
    <property type="entry name" value="TPR_rpt"/>
</dbReference>
<dbReference type="PROSITE" id="PS50005">
    <property type="entry name" value="TPR"/>
    <property type="match status" value="1"/>
</dbReference>
<sequence>MAVAIYFLRGVQQEKLAVYLTGMAERAAEEGDWRDASLYQRRYLQFRPSDFDARVALIEYEKHREDSGRNPQSLIRLLYETVGLAGEGDSGTKTDLQALLAERLVSTRDYKGAAAAAQEVLESGSKEHHASALKSLALAECAMAPVRGAVSEADRTDYFRVLLPKLTEAVDANPQDTSLALVTAQVLREYPLAASPEGPSPSAKADAIMDRLVASTAEQDSAAEALLARSEYRKLYMLQGASQDMRAALDKAPDNYIAVIKAGDEAILRATELAQDADDQASDQAYAEAEKHFRRAIEINPSAEQGWRLLAKLFWIKGDSDAAIDVLDQATQESLDDPLPMRLMLADLLLAAERVERAKEVVDSLDELLLQSMARRMPGQSRDRINSFVNLLRARILAAQGDELGALDLYGRVARSPAERAEDNSLSAFARQASFDIARLHAGMGNWDQTAAELAELSDRLDLEIETEEAEPTDEPDLSLTDWKGEAELAEEHRKARLGAVDAFLRCGQPAMALDHFERLHPRPFTAEEIELRLRVELDRQAEVAPDQRRWEEFEFWLERGKNIGEPRLSLLLTELHYQVVRGADGELDKEKIEELLIEGTERWADKAEFWRAAANAYFQVSRLGEATDAMRRYRRLETDAVRSAKTTVGFLVNTGREQDALGWLTKQLAKAPESDLPQIRILQVRALVQANKTDEALAKAHELIEAHPDSDEALTLAMEVAINFKQWELAERCEKLLVEAGLLAPSDIDFYRAVRLVQNYSELTPAERTELGRLVADLKEARPTWRRTSALAASYAEALGDDKTAIGYLEKAVARGDRSPETLERLSHHLFRTGQYERADEVIQQLFMGEQDTTFGAEALYISMAVRQKRMDEALKIAREAVERHPEDVARRLWLYKVLLLGGETEEAQQFLSRTRQEFPDNPAIWDAQFTFFAANKRVDEARRMLGDLPSVLEANPFTRHLTLARGYEKIGDLDPARDSYQAALLERPADTGVRYQYASLLLSTDPDAARTQLEKLVELDPGHSEARRKLAGVLASKGESTDWQRIDELLGKRGHGAEALDQRLRAVLLTRRGRTTAERAANCELARRILTDVVENAQTTPKDIDRLLLAGAYEQEGLYKRDPLHLESARQKLQVLLDNPENADNSYQDIYITFLIRSISALDKMEDSERIRAGFIEKAYDEIRTRRSLFQDATGRDAEHQRYTLLSYEARLLVADQQQVRALELLAEYGESIESHADDEQLQAGLMLGLANLYTQIGANQLAEEWYRELTSIVPKARVLLSQSMLRQGKVTDAINLFLENEGGQTDSGPTTPDNAILLAGLLASNQAEGDAFDRAWPMITEVMDQNEENVQLILSVAVLQVTRGNQDEAIRLFRKAIAIAPDNVLALNNLATLLGERERDRAEALSMIEQAIKVEGRKPALLDTQGTIQLQMGDADSAIASLEESVATLQADPRYYFHLAAAYLKGGRETEAAASLQEARKRGIDNAVLTAADQELMLELKRRLDNPKTAFKNAS</sequence>
<reference evidence="4 5" key="1">
    <citation type="submission" date="2019-02" db="EMBL/GenBank/DDBJ databases">
        <title>Deep-cultivation of Planctomycetes and their phenomic and genomic characterization uncovers novel biology.</title>
        <authorList>
            <person name="Wiegand S."/>
            <person name="Jogler M."/>
            <person name="Boedeker C."/>
            <person name="Pinto D."/>
            <person name="Vollmers J."/>
            <person name="Rivas-Marin E."/>
            <person name="Kohn T."/>
            <person name="Peeters S.H."/>
            <person name="Heuer A."/>
            <person name="Rast P."/>
            <person name="Oberbeckmann S."/>
            <person name="Bunk B."/>
            <person name="Jeske O."/>
            <person name="Meyerdierks A."/>
            <person name="Storesund J.E."/>
            <person name="Kallscheuer N."/>
            <person name="Luecker S."/>
            <person name="Lage O.M."/>
            <person name="Pohl T."/>
            <person name="Merkel B.J."/>
            <person name="Hornburger P."/>
            <person name="Mueller R.-W."/>
            <person name="Bruemmer F."/>
            <person name="Labrenz M."/>
            <person name="Spormann A.M."/>
            <person name="Op Den Camp H."/>
            <person name="Overmann J."/>
            <person name="Amann R."/>
            <person name="Jetten M.S.M."/>
            <person name="Mascher T."/>
            <person name="Medema M.H."/>
            <person name="Devos D.P."/>
            <person name="Kaster A.-K."/>
            <person name="Ovreas L."/>
            <person name="Rohde M."/>
            <person name="Galperin M.Y."/>
            <person name="Jogler C."/>
        </authorList>
    </citation>
    <scope>NUCLEOTIDE SEQUENCE [LARGE SCALE GENOMIC DNA]</scope>
    <source>
        <strain evidence="4 5">Mal64</strain>
    </source>
</reference>
<keyword evidence="2 3" id="KW-0802">TPR repeat</keyword>
<dbReference type="Pfam" id="PF14559">
    <property type="entry name" value="TPR_19"/>
    <property type="match status" value="1"/>
</dbReference>
<dbReference type="SMART" id="SM00028">
    <property type="entry name" value="TPR"/>
    <property type="match status" value="9"/>
</dbReference>
<dbReference type="OrthoDB" id="233868at2"/>
<accession>A0A5C5ZS12</accession>
<dbReference type="SUPFAM" id="SSF48452">
    <property type="entry name" value="TPR-like"/>
    <property type="match status" value="4"/>
</dbReference>
<dbReference type="EMBL" id="SJPQ01000001">
    <property type="protein sequence ID" value="TWT89727.1"/>
    <property type="molecule type" value="Genomic_DNA"/>
</dbReference>
<dbReference type="PANTHER" id="PTHR45586">
    <property type="entry name" value="TPR REPEAT-CONTAINING PROTEIN PA4667"/>
    <property type="match status" value="1"/>
</dbReference>
<keyword evidence="1" id="KW-0677">Repeat</keyword>
<proteinExistence type="predicted"/>
<protein>
    <submittedName>
        <fullName evidence="4">Tetratricopeptide repeat protein</fullName>
    </submittedName>
</protein>
<evidence type="ECO:0000313" key="4">
    <source>
        <dbReference type="EMBL" id="TWT89727.1"/>
    </source>
</evidence>
<dbReference type="Proteomes" id="UP000315440">
    <property type="component" value="Unassembled WGS sequence"/>
</dbReference>
<dbReference type="InterPro" id="IPR051012">
    <property type="entry name" value="CellSynth/LPSAsmb/PSIAsmb"/>
</dbReference>
<dbReference type="InterPro" id="IPR011990">
    <property type="entry name" value="TPR-like_helical_dom_sf"/>
</dbReference>
<dbReference type="Gene3D" id="1.25.40.10">
    <property type="entry name" value="Tetratricopeptide repeat domain"/>
    <property type="match status" value="4"/>
</dbReference>
<gene>
    <name evidence="4" type="ORF">Mal64_01060</name>
</gene>
<dbReference type="PANTHER" id="PTHR45586:SF1">
    <property type="entry name" value="LIPOPOLYSACCHARIDE ASSEMBLY PROTEIN B"/>
    <property type="match status" value="1"/>
</dbReference>
<feature type="repeat" description="TPR" evidence="3">
    <location>
        <begin position="1353"/>
        <end position="1386"/>
    </location>
</feature>
<organism evidence="4 5">
    <name type="scientific">Pseudobythopirellula maris</name>
    <dbReference type="NCBI Taxonomy" id="2527991"/>
    <lineage>
        <taxon>Bacteria</taxon>
        <taxon>Pseudomonadati</taxon>
        <taxon>Planctomycetota</taxon>
        <taxon>Planctomycetia</taxon>
        <taxon>Pirellulales</taxon>
        <taxon>Lacipirellulaceae</taxon>
        <taxon>Pseudobythopirellula</taxon>
    </lineage>
</organism>
<evidence type="ECO:0000256" key="2">
    <source>
        <dbReference type="ARBA" id="ARBA00022803"/>
    </source>
</evidence>
<dbReference type="Pfam" id="PF13432">
    <property type="entry name" value="TPR_16"/>
    <property type="match status" value="2"/>
</dbReference>
<comment type="caution">
    <text evidence="4">The sequence shown here is derived from an EMBL/GenBank/DDBJ whole genome shotgun (WGS) entry which is preliminary data.</text>
</comment>
<keyword evidence="5" id="KW-1185">Reference proteome</keyword>
<evidence type="ECO:0000256" key="1">
    <source>
        <dbReference type="ARBA" id="ARBA00022737"/>
    </source>
</evidence>
<evidence type="ECO:0000256" key="3">
    <source>
        <dbReference type="PROSITE-ProRule" id="PRU00339"/>
    </source>
</evidence>